<evidence type="ECO:0000256" key="4">
    <source>
        <dbReference type="ARBA" id="ARBA00022692"/>
    </source>
</evidence>
<dbReference type="CDD" id="cd04187">
    <property type="entry name" value="DPM1_like_bac"/>
    <property type="match status" value="1"/>
</dbReference>
<evidence type="ECO:0000256" key="6">
    <source>
        <dbReference type="ARBA" id="ARBA00022989"/>
    </source>
</evidence>
<evidence type="ECO:0000256" key="3">
    <source>
        <dbReference type="ARBA" id="ARBA00022679"/>
    </source>
</evidence>
<keyword evidence="6" id="KW-1133">Transmembrane helix</keyword>
<dbReference type="Gene3D" id="3.90.550.10">
    <property type="entry name" value="Spore Coat Polysaccharide Biosynthesis Protein SpsA, Chain A"/>
    <property type="match status" value="1"/>
</dbReference>
<dbReference type="PANTHER" id="PTHR48090:SF3">
    <property type="entry name" value="UNDECAPRENYL-PHOSPHATE 4-DEOXY-4-FORMAMIDO-L-ARABINOSE TRANSFERASE"/>
    <property type="match status" value="1"/>
</dbReference>
<evidence type="ECO:0000256" key="2">
    <source>
        <dbReference type="ARBA" id="ARBA00022676"/>
    </source>
</evidence>
<name>A0A6S6LXX8_9BACT</name>
<dbReference type="GO" id="GO:0005886">
    <property type="term" value="C:plasma membrane"/>
    <property type="evidence" value="ECO:0007669"/>
    <property type="project" value="TreeGrafter"/>
</dbReference>
<keyword evidence="7" id="KW-0472">Membrane</keyword>
<evidence type="ECO:0000256" key="7">
    <source>
        <dbReference type="ARBA" id="ARBA00023136"/>
    </source>
</evidence>
<dbReference type="InterPro" id="IPR001173">
    <property type="entry name" value="Glyco_trans_2-like"/>
</dbReference>
<keyword evidence="2" id="KW-0328">Glycosyltransferase</keyword>
<evidence type="ECO:0000313" key="10">
    <source>
        <dbReference type="Proteomes" id="UP000515472"/>
    </source>
</evidence>
<evidence type="ECO:0000256" key="1">
    <source>
        <dbReference type="ARBA" id="ARBA00022475"/>
    </source>
</evidence>
<evidence type="ECO:0000256" key="5">
    <source>
        <dbReference type="ARBA" id="ARBA00022985"/>
    </source>
</evidence>
<dbReference type="EMBL" id="AP023213">
    <property type="protein sequence ID" value="BCG46158.1"/>
    <property type="molecule type" value="Genomic_DNA"/>
</dbReference>
<gene>
    <name evidence="9" type="ORF">GEOBRER4_n0943</name>
</gene>
<keyword evidence="10" id="KW-1185">Reference proteome</keyword>
<dbReference type="KEGG" id="gbn:GEOBRER4_09080"/>
<evidence type="ECO:0000259" key="8">
    <source>
        <dbReference type="Pfam" id="PF00535"/>
    </source>
</evidence>
<protein>
    <submittedName>
        <fullName evidence="9">Glycosyl transferase, family 2</fullName>
    </submittedName>
</protein>
<evidence type="ECO:0000313" key="9">
    <source>
        <dbReference type="EMBL" id="BCG46158.1"/>
    </source>
</evidence>
<organism evidence="9 10">
    <name type="scientific">Citrifermentans bremense</name>
    <dbReference type="NCBI Taxonomy" id="60035"/>
    <lineage>
        <taxon>Bacteria</taxon>
        <taxon>Pseudomonadati</taxon>
        <taxon>Thermodesulfobacteriota</taxon>
        <taxon>Desulfuromonadia</taxon>
        <taxon>Geobacterales</taxon>
        <taxon>Geobacteraceae</taxon>
        <taxon>Citrifermentans</taxon>
    </lineage>
</organism>
<dbReference type="GO" id="GO:0009103">
    <property type="term" value="P:lipopolysaccharide biosynthetic process"/>
    <property type="evidence" value="ECO:0007669"/>
    <property type="project" value="UniProtKB-KW"/>
</dbReference>
<accession>A0A6S6LXX8</accession>
<keyword evidence="1" id="KW-1003">Cell membrane</keyword>
<dbReference type="Proteomes" id="UP000515472">
    <property type="component" value="Chromosome"/>
</dbReference>
<keyword evidence="5" id="KW-0448">Lipopolysaccharide biosynthesis</keyword>
<keyword evidence="4" id="KW-0812">Transmembrane</keyword>
<dbReference type="AlphaFoldDB" id="A0A6S6LXX8"/>
<keyword evidence="3 9" id="KW-0808">Transferase</keyword>
<dbReference type="Pfam" id="PF00535">
    <property type="entry name" value="Glycos_transf_2"/>
    <property type="match status" value="1"/>
</dbReference>
<dbReference type="SUPFAM" id="SSF53448">
    <property type="entry name" value="Nucleotide-diphospho-sugar transferases"/>
    <property type="match status" value="1"/>
</dbReference>
<dbReference type="GO" id="GO:0099621">
    <property type="term" value="F:undecaprenyl-phosphate 4-deoxy-4-formamido-L-arabinose transferase activity"/>
    <property type="evidence" value="ECO:0007669"/>
    <property type="project" value="TreeGrafter"/>
</dbReference>
<dbReference type="PANTHER" id="PTHR48090">
    <property type="entry name" value="UNDECAPRENYL-PHOSPHATE 4-DEOXY-4-FORMAMIDO-L-ARABINOSE TRANSFERASE-RELATED"/>
    <property type="match status" value="1"/>
</dbReference>
<dbReference type="RefSeq" id="WP_185244423.1">
    <property type="nucleotide sequence ID" value="NZ_AP023213.1"/>
</dbReference>
<proteinExistence type="predicted"/>
<sequence>MTLISIVIPVYNAEKTIAALCRALVCELSKNYRLDIVLVNDSSRDDTASVCRGLCEEFPLTVTYISLSRNFGEHNAVMAGLNHSCGEYVVVMDDDFQNPPEEVPKLLAEIEKGYDVVYCQYSKKSDSWYRNLGSYLNGTLARVTLDKPANLYLSSFKAMNRFLVDHLVVHRSPNVYLDALILRTTRNIGTVEVRHDLRREGRSGYTMKKLVDLWGNVFVSYSLIPLRLVAAAGALLTCLGLYSVCDMLVRGWLPMLNDPSDLEEMSSITMFFRGVQLLATGVVGEYVGRIYLKLNQEPQFIVREKLLAKVGEERHDA</sequence>
<reference evidence="9 10" key="1">
    <citation type="submission" date="2020-06" db="EMBL/GenBank/DDBJ databases">
        <title>Interaction of electrochemicaly active bacteria, Geobacter bremensis R4 on different carbon anode.</title>
        <authorList>
            <person name="Meng L."/>
            <person name="Yoshida N."/>
        </authorList>
    </citation>
    <scope>NUCLEOTIDE SEQUENCE [LARGE SCALE GENOMIC DNA]</scope>
    <source>
        <strain evidence="9 10">R4</strain>
    </source>
</reference>
<feature type="domain" description="Glycosyltransferase 2-like" evidence="8">
    <location>
        <begin position="5"/>
        <end position="165"/>
    </location>
</feature>
<dbReference type="InterPro" id="IPR050256">
    <property type="entry name" value="Glycosyltransferase_2"/>
</dbReference>
<dbReference type="InterPro" id="IPR029044">
    <property type="entry name" value="Nucleotide-diphossugar_trans"/>
</dbReference>